<evidence type="ECO:0000313" key="2">
    <source>
        <dbReference type="Proteomes" id="UP001164250"/>
    </source>
</evidence>
<comment type="caution">
    <text evidence="1">The sequence shown here is derived from an EMBL/GenBank/DDBJ whole genome shotgun (WGS) entry which is preliminary data.</text>
</comment>
<name>A0ACC1BQK7_9ROSI</name>
<proteinExistence type="predicted"/>
<accession>A0ACC1BQK7</accession>
<gene>
    <name evidence="1" type="ORF">Patl1_05300</name>
</gene>
<dbReference type="EMBL" id="CM047899">
    <property type="protein sequence ID" value="KAJ0101372.1"/>
    <property type="molecule type" value="Genomic_DNA"/>
</dbReference>
<keyword evidence="2" id="KW-1185">Reference proteome</keyword>
<protein>
    <submittedName>
        <fullName evidence="1">Uncharacterized protein</fullName>
    </submittedName>
</protein>
<evidence type="ECO:0000313" key="1">
    <source>
        <dbReference type="EMBL" id="KAJ0101372.1"/>
    </source>
</evidence>
<organism evidence="1 2">
    <name type="scientific">Pistacia atlantica</name>
    <dbReference type="NCBI Taxonomy" id="434234"/>
    <lineage>
        <taxon>Eukaryota</taxon>
        <taxon>Viridiplantae</taxon>
        <taxon>Streptophyta</taxon>
        <taxon>Embryophyta</taxon>
        <taxon>Tracheophyta</taxon>
        <taxon>Spermatophyta</taxon>
        <taxon>Magnoliopsida</taxon>
        <taxon>eudicotyledons</taxon>
        <taxon>Gunneridae</taxon>
        <taxon>Pentapetalae</taxon>
        <taxon>rosids</taxon>
        <taxon>malvids</taxon>
        <taxon>Sapindales</taxon>
        <taxon>Anacardiaceae</taxon>
        <taxon>Pistacia</taxon>
    </lineage>
</organism>
<sequence>MAATAKSLQIVMFPWLAFGHMIPYFELAKRIAQKGHRISFISTPRNIQRLPKIPPSLSSLMNFVSLTLPRQDNLPQDAEATNDLPIHKIPYLKIAYDNLQDSLAEYLQKSTPDWIIYDAMPYWLPPITAKLGIPSVFFSIFQAWTICYGGPSSSAMINGKDPRTKPQDFTVPPKWVSFDTRVAYRLYEAKKFFGHFEMNDSGVTDIVRVGTVMAGCDVIAVRSCMEIESEWIYLVGELHGKPVLPIGLLPPTAHDSRDANEDSTWLTISEWLGKRKRKTVIYVAFGSELNLSQNELTELALGLELSGLPFFWALRNRDETIVLPDGFEERVKGRGVVWTSWAPQLRILAHESVGAFLTHCGFSSITESLYFGHPLVLLPFSMDQGLIARVFAEKKAGIEIARNEEDGAYTRKSVAEALKLVIVEEEGRIYREKAKELGVLFADEELHDQYVHKFVEFLQNHRQVSDQ</sequence>
<dbReference type="Proteomes" id="UP001164250">
    <property type="component" value="Chromosome 3"/>
</dbReference>
<reference evidence="2" key="1">
    <citation type="journal article" date="2023" name="G3 (Bethesda)">
        <title>Genome assembly and association tests identify interacting loci associated with vigor, precocity, and sex in interspecific pistachio rootstocks.</title>
        <authorList>
            <person name="Palmer W."/>
            <person name="Jacygrad E."/>
            <person name="Sagayaradj S."/>
            <person name="Cavanaugh K."/>
            <person name="Han R."/>
            <person name="Bertier L."/>
            <person name="Beede B."/>
            <person name="Kafkas S."/>
            <person name="Golino D."/>
            <person name="Preece J."/>
            <person name="Michelmore R."/>
        </authorList>
    </citation>
    <scope>NUCLEOTIDE SEQUENCE [LARGE SCALE GENOMIC DNA]</scope>
</reference>